<evidence type="ECO:0000256" key="10">
    <source>
        <dbReference type="SAM" id="SignalP"/>
    </source>
</evidence>
<evidence type="ECO:0000256" key="8">
    <source>
        <dbReference type="ARBA" id="ARBA00023136"/>
    </source>
</evidence>
<sequence>MSEYLMHLHFLLLLFLCCVSPSSLFLVDDLVACLPDQIQALTQFKNEFDTRRCKRSDSYIGRVICDYSTGAITTLIIRACLSGTLMPNSSLFKLHHLRYLNLSGNNFISSSLPSELGNLNRLEVLSLSSNGFIGQVPSSFSNLSQLNYLDLSHNKLTGSFPFLRNQKLLTVLHLSDNHFSGILNPNSSLFQFHHLQYLSLEGNKFISSSLPYEFGNLNKLEVLSLSSNGFLGQVPSSFSNLSKLTYLGLSKNELTGSFPFLRNLSLLTSLDISDNHFSGILNPNSSLFELHQLQYLNLSDNNFIPSSLWKSKQVKCLVFSSNGFLGQVPSSFSNLSQLTYLELSNNKLTGSFPLLRNLSMLESLDLSQNHFSGVLNSNSSLFELHQLRYLDLAFNSFSSSLPSEFGNLNKLETLSLDSNGFFGQVPPTISNLTQLTGLYLSDNRFTVSRPCTLGNHFEGKILEPISKLTNLKQLDLSYINTSYPIDLNLFSSFKSLFHLDISGHNISPASLSSDSYIPLALEVLFLMHCDIKEFPDFLKTLQNLEVLNMLGNGMNGKILSGYGVFLV</sequence>
<comment type="subcellular location">
    <subcellularLocation>
        <location evidence="1">Membrane</location>
        <topology evidence="1">Single-pass type I membrane protein</topology>
    </subcellularLocation>
</comment>
<dbReference type="FunFam" id="3.80.10.10:FF:001678">
    <property type="entry name" value="Calmodulin-binding receptor kinase CaMRLK"/>
    <property type="match status" value="1"/>
</dbReference>
<dbReference type="PROSITE" id="PS51450">
    <property type="entry name" value="LRR"/>
    <property type="match status" value="2"/>
</dbReference>
<dbReference type="InterPro" id="IPR001611">
    <property type="entry name" value="Leu-rich_rpt"/>
</dbReference>
<dbReference type="OrthoDB" id="442066at2759"/>
<comment type="similarity">
    <text evidence="2">Belongs to the RLP family.</text>
</comment>
<dbReference type="InterPro" id="IPR003591">
    <property type="entry name" value="Leu-rich_rpt_typical-subtyp"/>
</dbReference>
<feature type="signal peptide" evidence="10">
    <location>
        <begin position="1"/>
        <end position="24"/>
    </location>
</feature>
<dbReference type="GO" id="GO:0016020">
    <property type="term" value="C:membrane"/>
    <property type="evidence" value="ECO:0007669"/>
    <property type="project" value="UniProtKB-SubCell"/>
</dbReference>
<keyword evidence="3" id="KW-0433">Leucine-rich repeat</keyword>
<dbReference type="InterPro" id="IPR052595">
    <property type="entry name" value="LRRC69/RLP"/>
</dbReference>
<evidence type="ECO:0000256" key="4">
    <source>
        <dbReference type="ARBA" id="ARBA00022692"/>
    </source>
</evidence>
<comment type="caution">
    <text evidence="12">The sequence shown here is derived from an EMBL/GenBank/DDBJ whole genome shotgun (WGS) entry which is preliminary data.</text>
</comment>
<feature type="chain" id="PRO_5025408062" description="Disease resistance R13L4/SHOC-2-like LRR domain-containing protein" evidence="10">
    <location>
        <begin position="25"/>
        <end position="567"/>
    </location>
</feature>
<evidence type="ECO:0000256" key="6">
    <source>
        <dbReference type="ARBA" id="ARBA00022737"/>
    </source>
</evidence>
<keyword evidence="6" id="KW-0677">Repeat</keyword>
<keyword evidence="13" id="KW-1185">Reference proteome</keyword>
<dbReference type="AlphaFoldDB" id="A0A6D2KJV4"/>
<dbReference type="EMBL" id="CACVBM020001418">
    <property type="protein sequence ID" value="CAA7049518.1"/>
    <property type="molecule type" value="Genomic_DNA"/>
</dbReference>
<organism evidence="12 13">
    <name type="scientific">Microthlaspi erraticum</name>
    <dbReference type="NCBI Taxonomy" id="1685480"/>
    <lineage>
        <taxon>Eukaryota</taxon>
        <taxon>Viridiplantae</taxon>
        <taxon>Streptophyta</taxon>
        <taxon>Embryophyta</taxon>
        <taxon>Tracheophyta</taxon>
        <taxon>Spermatophyta</taxon>
        <taxon>Magnoliopsida</taxon>
        <taxon>eudicotyledons</taxon>
        <taxon>Gunneridae</taxon>
        <taxon>Pentapetalae</taxon>
        <taxon>rosids</taxon>
        <taxon>malvids</taxon>
        <taxon>Brassicales</taxon>
        <taxon>Brassicaceae</taxon>
        <taxon>Coluteocarpeae</taxon>
        <taxon>Microthlaspi</taxon>
    </lineage>
</organism>
<keyword evidence="7" id="KW-1133">Transmembrane helix</keyword>
<evidence type="ECO:0000256" key="2">
    <source>
        <dbReference type="ARBA" id="ARBA00009592"/>
    </source>
</evidence>
<feature type="domain" description="Disease resistance R13L4/SHOC-2-like LRR" evidence="11">
    <location>
        <begin position="352"/>
        <end position="549"/>
    </location>
</feature>
<evidence type="ECO:0000313" key="12">
    <source>
        <dbReference type="EMBL" id="CAA7049518.1"/>
    </source>
</evidence>
<dbReference type="PRINTS" id="PR00019">
    <property type="entry name" value="LEURICHRPT"/>
</dbReference>
<evidence type="ECO:0000256" key="9">
    <source>
        <dbReference type="ARBA" id="ARBA00023180"/>
    </source>
</evidence>
<dbReference type="PANTHER" id="PTHR48057">
    <property type="entry name" value="LEUCINE-RICH REPEAT SERINE/THREONINE-PROTEIN KINASE 1"/>
    <property type="match status" value="1"/>
</dbReference>
<keyword evidence="4" id="KW-0812">Transmembrane</keyword>
<dbReference type="InterPro" id="IPR032675">
    <property type="entry name" value="LRR_dom_sf"/>
</dbReference>
<evidence type="ECO:0000313" key="13">
    <source>
        <dbReference type="Proteomes" id="UP000467841"/>
    </source>
</evidence>
<protein>
    <recommendedName>
        <fullName evidence="11">Disease resistance R13L4/SHOC-2-like LRR domain-containing protein</fullName>
    </recommendedName>
</protein>
<dbReference type="SMART" id="SM00369">
    <property type="entry name" value="LRR_TYP"/>
    <property type="match status" value="9"/>
</dbReference>
<name>A0A6D2KJV4_9BRAS</name>
<evidence type="ECO:0000259" key="11">
    <source>
        <dbReference type="Pfam" id="PF23598"/>
    </source>
</evidence>
<dbReference type="SUPFAM" id="SSF52058">
    <property type="entry name" value="L domain-like"/>
    <property type="match status" value="1"/>
</dbReference>
<keyword evidence="8" id="KW-0472">Membrane</keyword>
<accession>A0A6D2KJV4</accession>
<reference evidence="12" key="1">
    <citation type="submission" date="2020-01" db="EMBL/GenBank/DDBJ databases">
        <authorList>
            <person name="Mishra B."/>
        </authorList>
    </citation>
    <scope>NUCLEOTIDE SEQUENCE [LARGE SCALE GENOMIC DNA]</scope>
</reference>
<dbReference type="Gene3D" id="3.80.10.10">
    <property type="entry name" value="Ribonuclease Inhibitor"/>
    <property type="match status" value="5"/>
</dbReference>
<feature type="domain" description="Disease resistance R13L4/SHOC-2-like LRR" evidence="11">
    <location>
        <begin position="80"/>
        <end position="153"/>
    </location>
</feature>
<dbReference type="Proteomes" id="UP000467841">
    <property type="component" value="Unassembled WGS sequence"/>
</dbReference>
<dbReference type="FunFam" id="3.80.10.10:FF:000041">
    <property type="entry name" value="LRR receptor-like serine/threonine-protein kinase ERECTA"/>
    <property type="match status" value="2"/>
</dbReference>
<feature type="domain" description="Disease resistance R13L4/SHOC-2-like LRR" evidence="11">
    <location>
        <begin position="160"/>
        <end position="272"/>
    </location>
</feature>
<proteinExistence type="inferred from homology"/>
<dbReference type="PANTHER" id="PTHR48057:SF29">
    <property type="entry name" value="OS02G0609900 PROTEIN"/>
    <property type="match status" value="1"/>
</dbReference>
<dbReference type="SMART" id="SM00365">
    <property type="entry name" value="LRR_SD22"/>
    <property type="match status" value="5"/>
</dbReference>
<keyword evidence="9" id="KW-0325">Glycoprotein</keyword>
<dbReference type="InterPro" id="IPR055414">
    <property type="entry name" value="LRR_R13L4/SHOC2-like"/>
</dbReference>
<evidence type="ECO:0000256" key="3">
    <source>
        <dbReference type="ARBA" id="ARBA00022614"/>
    </source>
</evidence>
<evidence type="ECO:0000256" key="1">
    <source>
        <dbReference type="ARBA" id="ARBA00004479"/>
    </source>
</evidence>
<dbReference type="Pfam" id="PF00560">
    <property type="entry name" value="LRR_1"/>
    <property type="match status" value="1"/>
</dbReference>
<evidence type="ECO:0000256" key="5">
    <source>
        <dbReference type="ARBA" id="ARBA00022729"/>
    </source>
</evidence>
<keyword evidence="5 10" id="KW-0732">Signal</keyword>
<gene>
    <name evidence="12" type="ORF">MERR_LOCUS36753</name>
</gene>
<dbReference type="SUPFAM" id="SSF52047">
    <property type="entry name" value="RNI-like"/>
    <property type="match status" value="1"/>
</dbReference>
<evidence type="ECO:0000256" key="7">
    <source>
        <dbReference type="ARBA" id="ARBA00022989"/>
    </source>
</evidence>
<dbReference type="Pfam" id="PF23598">
    <property type="entry name" value="LRR_14"/>
    <property type="match status" value="3"/>
</dbReference>